<evidence type="ECO:0000313" key="2">
    <source>
        <dbReference type="Proteomes" id="UP001239111"/>
    </source>
</evidence>
<organism evidence="1 2">
    <name type="scientific">Eretmocerus hayati</name>
    <dbReference type="NCBI Taxonomy" id="131215"/>
    <lineage>
        <taxon>Eukaryota</taxon>
        <taxon>Metazoa</taxon>
        <taxon>Ecdysozoa</taxon>
        <taxon>Arthropoda</taxon>
        <taxon>Hexapoda</taxon>
        <taxon>Insecta</taxon>
        <taxon>Pterygota</taxon>
        <taxon>Neoptera</taxon>
        <taxon>Endopterygota</taxon>
        <taxon>Hymenoptera</taxon>
        <taxon>Apocrita</taxon>
        <taxon>Proctotrupomorpha</taxon>
        <taxon>Chalcidoidea</taxon>
        <taxon>Aphelinidae</taxon>
        <taxon>Aphelininae</taxon>
        <taxon>Eretmocerus</taxon>
    </lineage>
</organism>
<gene>
    <name evidence="1" type="ORF">QAD02_008269</name>
</gene>
<sequence>MPFFTVELFDGSRSAMVKAETFAEIITNSLEDMELDSSGQYSLFLEDRKTKVKDSIIEYANSTQSMVRLMIKTIQEDNAPSSRTNTTSNDPPVEIAHQSAPQNIDAFSPSHLSELLAPIRDEYKHIIDSMESGEILEFQDMRVVVIRCANYMRDVRKDVTRGFATKISTALCKKYAQTFADRIEGQHWGDGIATLRLSIMNVHQYRKNTPSKKRPRVYQDSDEEAASTEESEGGASRGQDEYGCTEYAPAIPDSETPDSQEEKRLRLAELFQNSTSPETDEVSNLMSETYATQRALMNSKQRNLNKLFKDWPYLGIASIFIAHSHKLLGKDVNAIFQESLKNKAGIIRQYLKNCPIMKKKPEQLTAISRESKDASVTFRSKLPETLIIFKLIPLYFDENSAFFKVVAKNLTTEDILDRSNGYPTLVIRGSSLYDDEAICSVVFERSSMIPCKDVLEGTIVTFMAYYVFGYSYPSGLERTLEFIQRYLFAIVPPNGSKFANKKKRNANDVPFDAKVRKLAKALAEYSSYFKT</sequence>
<proteinExistence type="predicted"/>
<keyword evidence="2" id="KW-1185">Reference proteome</keyword>
<reference evidence="1" key="1">
    <citation type="submission" date="2023-04" db="EMBL/GenBank/DDBJ databases">
        <title>A chromosome-level genome assembly of the parasitoid wasp Eretmocerus hayati.</title>
        <authorList>
            <person name="Zhong Y."/>
            <person name="Liu S."/>
            <person name="Liu Y."/>
        </authorList>
    </citation>
    <scope>NUCLEOTIDE SEQUENCE</scope>
    <source>
        <strain evidence="1">ZJU_SS_LIU_2023</strain>
    </source>
</reference>
<dbReference type="EMBL" id="CM056744">
    <property type="protein sequence ID" value="KAJ8666607.1"/>
    <property type="molecule type" value="Genomic_DNA"/>
</dbReference>
<accession>A0ACC2N6B3</accession>
<protein>
    <submittedName>
        <fullName evidence="1">Uncharacterized protein</fullName>
    </submittedName>
</protein>
<comment type="caution">
    <text evidence="1">The sequence shown here is derived from an EMBL/GenBank/DDBJ whole genome shotgun (WGS) entry which is preliminary data.</text>
</comment>
<dbReference type="Proteomes" id="UP001239111">
    <property type="component" value="Chromosome 4"/>
</dbReference>
<name>A0ACC2N6B3_9HYME</name>
<evidence type="ECO:0000313" key="1">
    <source>
        <dbReference type="EMBL" id="KAJ8666607.1"/>
    </source>
</evidence>